<dbReference type="STRING" id="1993.SAMN04489713_12787"/>
<evidence type="ECO:0000313" key="8">
    <source>
        <dbReference type="Proteomes" id="UP000183413"/>
    </source>
</evidence>
<proteinExistence type="predicted"/>
<dbReference type="Pfam" id="PF01614">
    <property type="entry name" value="IclR_C"/>
    <property type="match status" value="1"/>
</dbReference>
<evidence type="ECO:0000259" key="6">
    <source>
        <dbReference type="PROSITE" id="PS51078"/>
    </source>
</evidence>
<dbReference type="InterPro" id="IPR050707">
    <property type="entry name" value="HTH_MetabolicPath_Reg"/>
</dbReference>
<dbReference type="InterPro" id="IPR036388">
    <property type="entry name" value="WH-like_DNA-bd_sf"/>
</dbReference>
<keyword evidence="2 7" id="KW-0238">DNA-binding</keyword>
<dbReference type="InParanoid" id="A0A1I5XLW8"/>
<gene>
    <name evidence="7" type="ORF">SAMN04489713_12787</name>
</gene>
<dbReference type="Gene3D" id="1.10.10.10">
    <property type="entry name" value="Winged helix-like DNA-binding domain superfamily/Winged helix DNA-binding domain"/>
    <property type="match status" value="1"/>
</dbReference>
<evidence type="ECO:0000259" key="5">
    <source>
        <dbReference type="PROSITE" id="PS51077"/>
    </source>
</evidence>
<evidence type="ECO:0000256" key="4">
    <source>
        <dbReference type="SAM" id="MobiDB-lite"/>
    </source>
</evidence>
<name>A0A1I5XLW8_9ACTN</name>
<dbReference type="EMBL" id="FOVH01000027">
    <property type="protein sequence ID" value="SFQ32973.1"/>
    <property type="molecule type" value="Genomic_DNA"/>
</dbReference>
<dbReference type="SUPFAM" id="SSF55781">
    <property type="entry name" value="GAF domain-like"/>
    <property type="match status" value="1"/>
</dbReference>
<keyword evidence="8" id="KW-1185">Reference proteome</keyword>
<dbReference type="GO" id="GO:0003700">
    <property type="term" value="F:DNA-binding transcription factor activity"/>
    <property type="evidence" value="ECO:0007669"/>
    <property type="project" value="TreeGrafter"/>
</dbReference>
<accession>A0A1I5XLW8</accession>
<dbReference type="PANTHER" id="PTHR30136">
    <property type="entry name" value="HELIX-TURN-HELIX TRANSCRIPTIONAL REGULATOR, ICLR FAMILY"/>
    <property type="match status" value="1"/>
</dbReference>
<dbReference type="Pfam" id="PF09339">
    <property type="entry name" value="HTH_IclR"/>
    <property type="match status" value="1"/>
</dbReference>
<dbReference type="SUPFAM" id="SSF46785">
    <property type="entry name" value="Winged helix' DNA-binding domain"/>
    <property type="match status" value="1"/>
</dbReference>
<dbReference type="InterPro" id="IPR036390">
    <property type="entry name" value="WH_DNA-bd_sf"/>
</dbReference>
<feature type="domain" description="IclR-ED" evidence="6">
    <location>
        <begin position="94"/>
        <end position="273"/>
    </location>
</feature>
<keyword evidence="3" id="KW-0804">Transcription</keyword>
<dbReference type="GO" id="GO:0003677">
    <property type="term" value="F:DNA binding"/>
    <property type="evidence" value="ECO:0007669"/>
    <property type="project" value="UniProtKB-KW"/>
</dbReference>
<sequence>MLQWREPSPTALTEPGQRGSPSVMGEARKPTLIASVQRALRLMETVASHPNGAPAKQLAREAKLPLATTYHLLRTLAHEGYATRLPDGFWVLGERVETLHGQSRTQQLLARVRPTLVALRDELNVAAYFGMQVDDEIRLIDIADGPRAPRVDLWIGFEDAAHATAMGKCVLSQLDDDRRRDYLSRHPLHDLTPHTITEPARLLRSLEPEAGLLFDREEYALGTGCAAVPVTDATGTVRGALAISCRPGRLSRIERSADRLRATADRIQRSLTLTP</sequence>
<feature type="region of interest" description="Disordered" evidence="4">
    <location>
        <begin position="1"/>
        <end position="28"/>
    </location>
</feature>
<dbReference type="PROSITE" id="PS51077">
    <property type="entry name" value="HTH_ICLR"/>
    <property type="match status" value="1"/>
</dbReference>
<evidence type="ECO:0000256" key="1">
    <source>
        <dbReference type="ARBA" id="ARBA00023015"/>
    </source>
</evidence>
<dbReference type="Proteomes" id="UP000183413">
    <property type="component" value="Unassembled WGS sequence"/>
</dbReference>
<keyword evidence="1" id="KW-0805">Transcription regulation</keyword>
<dbReference type="eggNOG" id="COG1414">
    <property type="taxonomic scope" value="Bacteria"/>
</dbReference>
<protein>
    <submittedName>
        <fullName evidence="7">DNA-binding transcriptional regulator, IclR family</fullName>
    </submittedName>
</protein>
<reference evidence="7 8" key="1">
    <citation type="submission" date="2016-10" db="EMBL/GenBank/DDBJ databases">
        <authorList>
            <person name="de Groot N.N."/>
        </authorList>
    </citation>
    <scope>NUCLEOTIDE SEQUENCE [LARGE SCALE GENOMIC DNA]</scope>
    <source>
        <strain evidence="7 8">DSM 43067</strain>
    </source>
</reference>
<dbReference type="InterPro" id="IPR014757">
    <property type="entry name" value="Tscrpt_reg_IclR_C"/>
</dbReference>
<feature type="domain" description="HTH iclR-type" evidence="5">
    <location>
        <begin position="33"/>
        <end position="94"/>
    </location>
</feature>
<organism evidence="7 8">
    <name type="scientific">Actinomadura madurae</name>
    <dbReference type="NCBI Taxonomy" id="1993"/>
    <lineage>
        <taxon>Bacteria</taxon>
        <taxon>Bacillati</taxon>
        <taxon>Actinomycetota</taxon>
        <taxon>Actinomycetes</taxon>
        <taxon>Streptosporangiales</taxon>
        <taxon>Thermomonosporaceae</taxon>
        <taxon>Actinomadura</taxon>
    </lineage>
</organism>
<evidence type="ECO:0000256" key="2">
    <source>
        <dbReference type="ARBA" id="ARBA00023125"/>
    </source>
</evidence>
<dbReference type="SMART" id="SM00346">
    <property type="entry name" value="HTH_ICLR"/>
    <property type="match status" value="1"/>
</dbReference>
<dbReference type="GO" id="GO:0045892">
    <property type="term" value="P:negative regulation of DNA-templated transcription"/>
    <property type="evidence" value="ECO:0007669"/>
    <property type="project" value="TreeGrafter"/>
</dbReference>
<evidence type="ECO:0000256" key="3">
    <source>
        <dbReference type="ARBA" id="ARBA00023163"/>
    </source>
</evidence>
<dbReference type="Gene3D" id="3.30.450.40">
    <property type="match status" value="1"/>
</dbReference>
<dbReference type="PROSITE" id="PS51078">
    <property type="entry name" value="ICLR_ED"/>
    <property type="match status" value="1"/>
</dbReference>
<dbReference type="InterPro" id="IPR005471">
    <property type="entry name" value="Tscrpt_reg_IclR_N"/>
</dbReference>
<dbReference type="InterPro" id="IPR029016">
    <property type="entry name" value="GAF-like_dom_sf"/>
</dbReference>
<evidence type="ECO:0000313" key="7">
    <source>
        <dbReference type="EMBL" id="SFQ32973.1"/>
    </source>
</evidence>
<dbReference type="PANTHER" id="PTHR30136:SF24">
    <property type="entry name" value="HTH-TYPE TRANSCRIPTIONAL REPRESSOR ALLR"/>
    <property type="match status" value="1"/>
</dbReference>
<dbReference type="AlphaFoldDB" id="A0A1I5XLW8"/>